<dbReference type="Proteomes" id="UP000215914">
    <property type="component" value="Chromosome 16"/>
</dbReference>
<proteinExistence type="predicted"/>
<organism evidence="3 4">
    <name type="scientific">Helianthus annuus</name>
    <name type="common">Common sunflower</name>
    <dbReference type="NCBI Taxonomy" id="4232"/>
    <lineage>
        <taxon>Eukaryota</taxon>
        <taxon>Viridiplantae</taxon>
        <taxon>Streptophyta</taxon>
        <taxon>Embryophyta</taxon>
        <taxon>Tracheophyta</taxon>
        <taxon>Spermatophyta</taxon>
        <taxon>Magnoliopsida</taxon>
        <taxon>eudicotyledons</taxon>
        <taxon>Gunneridae</taxon>
        <taxon>Pentapetalae</taxon>
        <taxon>asterids</taxon>
        <taxon>campanulids</taxon>
        <taxon>Asterales</taxon>
        <taxon>Asteraceae</taxon>
        <taxon>Asteroideae</taxon>
        <taxon>Heliantheae alliance</taxon>
        <taxon>Heliantheae</taxon>
        <taxon>Helianthus</taxon>
    </lineage>
</organism>
<dbReference type="EMBL" id="CM007905">
    <property type="protein sequence ID" value="OTF91157.1"/>
    <property type="molecule type" value="Genomic_DNA"/>
</dbReference>
<protein>
    <submittedName>
        <fullName evidence="3">Uncharacterized protein</fullName>
    </submittedName>
</protein>
<dbReference type="EMBL" id="MNCJ02000331">
    <property type="protein sequence ID" value="KAF5759280.1"/>
    <property type="molecule type" value="Genomic_DNA"/>
</dbReference>
<feature type="region of interest" description="Disordered" evidence="1">
    <location>
        <begin position="118"/>
        <end position="155"/>
    </location>
</feature>
<name>A0A251RXH1_HELAN</name>
<evidence type="ECO:0000313" key="4">
    <source>
        <dbReference type="Proteomes" id="UP000215914"/>
    </source>
</evidence>
<dbReference type="Gramene" id="mRNA:HanXRQr2_Chr16g0739361">
    <property type="protein sequence ID" value="mRNA:HanXRQr2_Chr16g0739361"/>
    <property type="gene ID" value="HanXRQr2_Chr16g0739361"/>
</dbReference>
<reference evidence="2 4" key="1">
    <citation type="journal article" date="2017" name="Nature">
        <title>The sunflower genome provides insights into oil metabolism, flowering and Asterid evolution.</title>
        <authorList>
            <person name="Badouin H."/>
            <person name="Gouzy J."/>
            <person name="Grassa C.J."/>
            <person name="Murat F."/>
            <person name="Staton S.E."/>
            <person name="Cottret L."/>
            <person name="Lelandais-Briere C."/>
            <person name="Owens G.L."/>
            <person name="Carrere S."/>
            <person name="Mayjonade B."/>
            <person name="Legrand L."/>
            <person name="Gill N."/>
            <person name="Kane N.C."/>
            <person name="Bowers J.E."/>
            <person name="Hubner S."/>
            <person name="Bellec A."/>
            <person name="Berard A."/>
            <person name="Berges H."/>
            <person name="Blanchet N."/>
            <person name="Boniface M.C."/>
            <person name="Brunel D."/>
            <person name="Catrice O."/>
            <person name="Chaidir N."/>
            <person name="Claudel C."/>
            <person name="Donnadieu C."/>
            <person name="Faraut T."/>
            <person name="Fievet G."/>
            <person name="Helmstetter N."/>
            <person name="King M."/>
            <person name="Knapp S.J."/>
            <person name="Lai Z."/>
            <person name="Le Paslier M.C."/>
            <person name="Lippi Y."/>
            <person name="Lorenzon L."/>
            <person name="Mandel J.R."/>
            <person name="Marage G."/>
            <person name="Marchand G."/>
            <person name="Marquand E."/>
            <person name="Bret-Mestries E."/>
            <person name="Morien E."/>
            <person name="Nambeesan S."/>
            <person name="Nguyen T."/>
            <person name="Pegot-Espagnet P."/>
            <person name="Pouilly N."/>
            <person name="Raftis F."/>
            <person name="Sallet E."/>
            <person name="Schiex T."/>
            <person name="Thomas J."/>
            <person name="Vandecasteele C."/>
            <person name="Vares D."/>
            <person name="Vear F."/>
            <person name="Vautrin S."/>
            <person name="Crespi M."/>
            <person name="Mangin B."/>
            <person name="Burke J.M."/>
            <person name="Salse J."/>
            <person name="Munos S."/>
            <person name="Vincourt P."/>
            <person name="Rieseberg L.H."/>
            <person name="Langlade N.B."/>
        </authorList>
    </citation>
    <scope>NUCLEOTIDE SEQUENCE [LARGE SCALE GENOMIC DNA]</scope>
    <source>
        <strain evidence="4">cv. SF193</strain>
        <tissue evidence="2">Leaves</tissue>
    </source>
</reference>
<reference evidence="3" key="2">
    <citation type="submission" date="2017-02" db="EMBL/GenBank/DDBJ databases">
        <title>Sunflower complete genome.</title>
        <authorList>
            <person name="Langlade N."/>
            <person name="Munos S."/>
        </authorList>
    </citation>
    <scope>NUCLEOTIDE SEQUENCE [LARGE SCALE GENOMIC DNA]</scope>
    <source>
        <tissue evidence="3">Leaves</tissue>
    </source>
</reference>
<dbReference type="InParanoid" id="A0A251RXH1"/>
<feature type="region of interest" description="Disordered" evidence="1">
    <location>
        <begin position="1"/>
        <end position="23"/>
    </location>
</feature>
<evidence type="ECO:0000313" key="2">
    <source>
        <dbReference type="EMBL" id="KAF5759280.1"/>
    </source>
</evidence>
<gene>
    <name evidence="3" type="ORF">HannXRQ_Chr16g0507661</name>
    <name evidence="2" type="ORF">HanXRQr2_Chr16g0739361</name>
</gene>
<feature type="compositionally biased region" description="Acidic residues" evidence="1">
    <location>
        <begin position="14"/>
        <end position="23"/>
    </location>
</feature>
<sequence length="155" mass="17012">MVAFRQPPYNYLEPEMDEEQEEEIDEPDCMYRMEGGRLVLAGILPKPPPLPPRRRDQDDDHPFAVTYEMFCPELKGGNVYLSDPLFTSRVSTLEHPYPFLAAFPSRSCSNLTEEELNAARDAAAAAGSSSLIKGNPEADSSAPVASDSSAASDNN</sequence>
<reference evidence="2" key="3">
    <citation type="submission" date="2020-06" db="EMBL/GenBank/DDBJ databases">
        <title>Helianthus annuus Genome sequencing and assembly Release 2.</title>
        <authorList>
            <person name="Gouzy J."/>
            <person name="Langlade N."/>
            <person name="Munos S."/>
        </authorList>
    </citation>
    <scope>NUCLEOTIDE SEQUENCE</scope>
    <source>
        <tissue evidence="2">Leaves</tissue>
    </source>
</reference>
<keyword evidence="4" id="KW-1185">Reference proteome</keyword>
<accession>A0A251RXH1</accession>
<feature type="compositionally biased region" description="Low complexity" evidence="1">
    <location>
        <begin position="138"/>
        <end position="155"/>
    </location>
</feature>
<dbReference type="AlphaFoldDB" id="A0A251RXH1"/>
<evidence type="ECO:0000313" key="3">
    <source>
        <dbReference type="EMBL" id="OTF91157.1"/>
    </source>
</evidence>
<evidence type="ECO:0000256" key="1">
    <source>
        <dbReference type="SAM" id="MobiDB-lite"/>
    </source>
</evidence>